<reference evidence="1" key="1">
    <citation type="submission" date="2018-02" db="EMBL/GenBank/DDBJ databases">
        <title>Rhizophora mucronata_Transcriptome.</title>
        <authorList>
            <person name="Meera S.P."/>
            <person name="Sreeshan A."/>
            <person name="Augustine A."/>
        </authorList>
    </citation>
    <scope>NUCLEOTIDE SEQUENCE</scope>
    <source>
        <tissue evidence="1">Leaf</tissue>
    </source>
</reference>
<dbReference type="AlphaFoldDB" id="A0A2P2P8F8"/>
<proteinExistence type="predicted"/>
<sequence length="37" mass="4222">MLNLSDAYCEHCTRARNKNRVTSANISGTINSKNFYQ</sequence>
<accession>A0A2P2P8F8</accession>
<protein>
    <submittedName>
        <fullName evidence="1">Uncharacterized protein</fullName>
    </submittedName>
</protein>
<organism evidence="1">
    <name type="scientific">Rhizophora mucronata</name>
    <name type="common">Asiatic mangrove</name>
    <dbReference type="NCBI Taxonomy" id="61149"/>
    <lineage>
        <taxon>Eukaryota</taxon>
        <taxon>Viridiplantae</taxon>
        <taxon>Streptophyta</taxon>
        <taxon>Embryophyta</taxon>
        <taxon>Tracheophyta</taxon>
        <taxon>Spermatophyta</taxon>
        <taxon>Magnoliopsida</taxon>
        <taxon>eudicotyledons</taxon>
        <taxon>Gunneridae</taxon>
        <taxon>Pentapetalae</taxon>
        <taxon>rosids</taxon>
        <taxon>fabids</taxon>
        <taxon>Malpighiales</taxon>
        <taxon>Rhizophoraceae</taxon>
        <taxon>Rhizophora</taxon>
    </lineage>
</organism>
<dbReference type="EMBL" id="GGEC01070439">
    <property type="protein sequence ID" value="MBX50923.1"/>
    <property type="molecule type" value="Transcribed_RNA"/>
</dbReference>
<evidence type="ECO:0000313" key="1">
    <source>
        <dbReference type="EMBL" id="MBX50923.1"/>
    </source>
</evidence>
<name>A0A2P2P8F8_RHIMU</name>